<accession>A0A1E5JQA3</accession>
<dbReference type="AlphaFoldDB" id="A0A1E5JQA3"/>
<proteinExistence type="predicted"/>
<dbReference type="Proteomes" id="UP000095229">
    <property type="component" value="Unassembled WGS sequence"/>
</dbReference>
<gene>
    <name evidence="1" type="ORF">lpari_02556</name>
</gene>
<name>A0A1E5JQA3_9GAMM</name>
<dbReference type="EMBL" id="LSOG01000069">
    <property type="protein sequence ID" value="OEH46218.1"/>
    <property type="molecule type" value="Genomic_DNA"/>
</dbReference>
<evidence type="ECO:0000313" key="2">
    <source>
        <dbReference type="Proteomes" id="UP000095229"/>
    </source>
</evidence>
<dbReference type="OrthoDB" id="6902230at2"/>
<dbReference type="RefSeq" id="WP_058518856.1">
    <property type="nucleotide sequence ID" value="NZ_CAAAIE010000001.1"/>
</dbReference>
<comment type="caution">
    <text evidence="1">The sequence shown here is derived from an EMBL/GenBank/DDBJ whole genome shotgun (WGS) entry which is preliminary data.</text>
</comment>
<reference evidence="1 2" key="1">
    <citation type="submission" date="2016-02" db="EMBL/GenBank/DDBJ databases">
        <title>Secondary metabolites in Legionella.</title>
        <authorList>
            <person name="Tobias N.J."/>
            <person name="Bode H.B."/>
        </authorList>
    </citation>
    <scope>NUCLEOTIDE SEQUENCE [LARGE SCALE GENOMIC DNA]</scope>
    <source>
        <strain evidence="1 2">DSM 19216</strain>
    </source>
</reference>
<evidence type="ECO:0008006" key="3">
    <source>
        <dbReference type="Google" id="ProtNLM"/>
    </source>
</evidence>
<organism evidence="1 2">
    <name type="scientific">Legionella parisiensis</name>
    <dbReference type="NCBI Taxonomy" id="45071"/>
    <lineage>
        <taxon>Bacteria</taxon>
        <taxon>Pseudomonadati</taxon>
        <taxon>Pseudomonadota</taxon>
        <taxon>Gammaproteobacteria</taxon>
        <taxon>Legionellales</taxon>
        <taxon>Legionellaceae</taxon>
        <taxon>Legionella</taxon>
    </lineage>
</organism>
<dbReference type="PATRIC" id="fig|45071.6.peg.3426"/>
<sequence length="227" mass="25593">MVKKPPQEQLIDKAAKLIKAGIDSVVPGGAIATEFLLSLFKMPYQTRSEEWQKELTDAINKIQESGIDIEQLQKNEEFIDILFQSIPLGLKHHQKEKKQALKNAIIHSALGEAPDFSIQQVFLNCIDTFTIWHIKILILFNNPEKWFDENAIPIVGGVGSVRRTLEAAYPELKDARDLVGNIWTDLYIKGFIDVDKTILPTTMTGSGRLDKRTTPLGDLFISYIGDE</sequence>
<keyword evidence="2" id="KW-1185">Reference proteome</keyword>
<protein>
    <recommendedName>
        <fullName evidence="3">DUF4393 domain-containing protein</fullName>
    </recommendedName>
</protein>
<evidence type="ECO:0000313" key="1">
    <source>
        <dbReference type="EMBL" id="OEH46218.1"/>
    </source>
</evidence>